<dbReference type="OrthoDB" id="438700at2759"/>
<comment type="caution">
    <text evidence="2">The sequence shown here is derived from an EMBL/GenBank/DDBJ whole genome shotgun (WGS) entry which is preliminary data.</text>
</comment>
<evidence type="ECO:0000313" key="2">
    <source>
        <dbReference type="EMBL" id="CAE7852146.1"/>
    </source>
</evidence>
<dbReference type="EMBL" id="CAJNJA010053960">
    <property type="protein sequence ID" value="CAE7852146.1"/>
    <property type="molecule type" value="Genomic_DNA"/>
</dbReference>
<dbReference type="Proteomes" id="UP000601435">
    <property type="component" value="Unassembled WGS sequence"/>
</dbReference>
<protein>
    <submittedName>
        <fullName evidence="2">Uncharacterized protein</fullName>
    </submittedName>
</protein>
<feature type="region of interest" description="Disordered" evidence="1">
    <location>
        <begin position="347"/>
        <end position="370"/>
    </location>
</feature>
<accession>A0A813A6F0</accession>
<evidence type="ECO:0000313" key="3">
    <source>
        <dbReference type="Proteomes" id="UP000601435"/>
    </source>
</evidence>
<reference evidence="2" key="1">
    <citation type="submission" date="2021-02" db="EMBL/GenBank/DDBJ databases">
        <authorList>
            <person name="Dougan E. K."/>
            <person name="Rhodes N."/>
            <person name="Thang M."/>
            <person name="Chan C."/>
        </authorList>
    </citation>
    <scope>NUCLEOTIDE SEQUENCE</scope>
</reference>
<gene>
    <name evidence="2" type="ORF">SNEC2469_LOCUS26474</name>
</gene>
<dbReference type="AlphaFoldDB" id="A0A813A6F0"/>
<name>A0A813A6F0_9DINO</name>
<feature type="non-terminal residue" evidence="2">
    <location>
        <position position="1"/>
    </location>
</feature>
<proteinExistence type="predicted"/>
<evidence type="ECO:0000256" key="1">
    <source>
        <dbReference type="SAM" id="MobiDB-lite"/>
    </source>
</evidence>
<keyword evidence="3" id="KW-1185">Reference proteome</keyword>
<sequence length="370" mass="42525">INTSWRVIATHVEQPDQGVILRWRKRTGVQQSVFLCVKAKADPDPSRGLEGDEICIDMANQERVDMKSESNIIVEFFFSASGSKGYPANAGYEPTGKDLKCQYNYRFQIEGYNHNQEHVATSDWSNEVYIKPRSTVFDVPLRILKSNFAVPTNSLEYFVEHFAEFNIHGKHPQQLVILSKIKVCYHKNWNDFRDCKSDFRLTAYMGESSVKCEKDTRSGTVRNFDTTGLFQPLDVGMDIDDDEEARTQELDDAIIGPNQSLELGAGDRRLTDVFITLRKSSGEDVAEGKLDWWDLVEAFEQDEDQQIFVELVTDKVEGEFDEEWLVWVEAEVTFRNELDPECEQMPFKDRFFQSDPPGEPLGRSGVRQEL</sequence>
<organism evidence="2 3">
    <name type="scientific">Symbiodinium necroappetens</name>
    <dbReference type="NCBI Taxonomy" id="1628268"/>
    <lineage>
        <taxon>Eukaryota</taxon>
        <taxon>Sar</taxon>
        <taxon>Alveolata</taxon>
        <taxon>Dinophyceae</taxon>
        <taxon>Suessiales</taxon>
        <taxon>Symbiodiniaceae</taxon>
        <taxon>Symbiodinium</taxon>
    </lineage>
</organism>